<gene>
    <name evidence="1" type="ORF">ACFQGP_12540</name>
</gene>
<protein>
    <submittedName>
        <fullName evidence="1">Uncharacterized protein</fullName>
    </submittedName>
</protein>
<evidence type="ECO:0000313" key="2">
    <source>
        <dbReference type="Proteomes" id="UP001596289"/>
    </source>
</evidence>
<comment type="caution">
    <text evidence="1">The sequence shown here is derived from an EMBL/GenBank/DDBJ whole genome shotgun (WGS) entry which is preliminary data.</text>
</comment>
<name>A0ABW1RIK5_9LACO</name>
<evidence type="ECO:0000313" key="1">
    <source>
        <dbReference type="EMBL" id="MFC6171379.1"/>
    </source>
</evidence>
<reference evidence="2" key="1">
    <citation type="journal article" date="2019" name="Int. J. Syst. Evol. Microbiol.">
        <title>The Global Catalogue of Microorganisms (GCM) 10K type strain sequencing project: providing services to taxonomists for standard genome sequencing and annotation.</title>
        <authorList>
            <consortium name="The Broad Institute Genomics Platform"/>
            <consortium name="The Broad Institute Genome Sequencing Center for Infectious Disease"/>
            <person name="Wu L."/>
            <person name="Ma J."/>
        </authorList>
    </citation>
    <scope>NUCLEOTIDE SEQUENCE [LARGE SCALE GENOMIC DNA]</scope>
    <source>
        <strain evidence="2">CCM 8904</strain>
    </source>
</reference>
<dbReference type="RefSeq" id="WP_125553190.1">
    <property type="nucleotide sequence ID" value="NZ_JBHSSL010000108.1"/>
</dbReference>
<dbReference type="EMBL" id="JBHSSL010000108">
    <property type="protein sequence ID" value="MFC6171379.1"/>
    <property type="molecule type" value="Genomic_DNA"/>
</dbReference>
<sequence length="160" mass="17398">MEMQSQEFIAAIRDEKYTTTAVKLTATDIKNADLKKVAAAYKALEQQLAANEIAQIKIELPFETPATIELQAGIINLPYELDNKIALLTEAEEVRPLNLYLITTAENLNVSGMRIDQMASVAAFLQDPATIIAQIDAAIKQKLTELQAAADAPADAPAEK</sequence>
<dbReference type="Proteomes" id="UP001596289">
    <property type="component" value="Unassembled WGS sequence"/>
</dbReference>
<accession>A0ABW1RIK5</accession>
<proteinExistence type="predicted"/>
<keyword evidence="2" id="KW-1185">Reference proteome</keyword>
<organism evidence="1 2">
    <name type="scientific">Loigolactobacillus jiayinensis</name>
    <dbReference type="NCBI Taxonomy" id="2486016"/>
    <lineage>
        <taxon>Bacteria</taxon>
        <taxon>Bacillati</taxon>
        <taxon>Bacillota</taxon>
        <taxon>Bacilli</taxon>
        <taxon>Lactobacillales</taxon>
        <taxon>Lactobacillaceae</taxon>
        <taxon>Loigolactobacillus</taxon>
    </lineage>
</organism>